<dbReference type="EMBL" id="ML208264">
    <property type="protein sequence ID" value="TFK75133.1"/>
    <property type="molecule type" value="Genomic_DNA"/>
</dbReference>
<protein>
    <submittedName>
        <fullName evidence="1">Uncharacterized protein</fullName>
    </submittedName>
</protein>
<reference evidence="1 2" key="1">
    <citation type="journal article" date="2019" name="Nat. Ecol. Evol.">
        <title>Megaphylogeny resolves global patterns of mushroom evolution.</title>
        <authorList>
            <person name="Varga T."/>
            <person name="Krizsan K."/>
            <person name="Foldi C."/>
            <person name="Dima B."/>
            <person name="Sanchez-Garcia M."/>
            <person name="Sanchez-Ramirez S."/>
            <person name="Szollosi G.J."/>
            <person name="Szarkandi J.G."/>
            <person name="Papp V."/>
            <person name="Albert L."/>
            <person name="Andreopoulos W."/>
            <person name="Angelini C."/>
            <person name="Antonin V."/>
            <person name="Barry K.W."/>
            <person name="Bougher N.L."/>
            <person name="Buchanan P."/>
            <person name="Buyck B."/>
            <person name="Bense V."/>
            <person name="Catcheside P."/>
            <person name="Chovatia M."/>
            <person name="Cooper J."/>
            <person name="Damon W."/>
            <person name="Desjardin D."/>
            <person name="Finy P."/>
            <person name="Geml J."/>
            <person name="Haridas S."/>
            <person name="Hughes K."/>
            <person name="Justo A."/>
            <person name="Karasinski D."/>
            <person name="Kautmanova I."/>
            <person name="Kiss B."/>
            <person name="Kocsube S."/>
            <person name="Kotiranta H."/>
            <person name="LaButti K.M."/>
            <person name="Lechner B.E."/>
            <person name="Liimatainen K."/>
            <person name="Lipzen A."/>
            <person name="Lukacs Z."/>
            <person name="Mihaltcheva S."/>
            <person name="Morgado L.N."/>
            <person name="Niskanen T."/>
            <person name="Noordeloos M.E."/>
            <person name="Ohm R.A."/>
            <person name="Ortiz-Santana B."/>
            <person name="Ovrebo C."/>
            <person name="Racz N."/>
            <person name="Riley R."/>
            <person name="Savchenko A."/>
            <person name="Shiryaev A."/>
            <person name="Soop K."/>
            <person name="Spirin V."/>
            <person name="Szebenyi C."/>
            <person name="Tomsovsky M."/>
            <person name="Tulloss R.E."/>
            <person name="Uehling J."/>
            <person name="Grigoriev I.V."/>
            <person name="Vagvolgyi C."/>
            <person name="Papp T."/>
            <person name="Martin F.M."/>
            <person name="Miettinen O."/>
            <person name="Hibbett D.S."/>
            <person name="Nagy L.G."/>
        </authorList>
    </citation>
    <scope>NUCLEOTIDE SEQUENCE [LARGE SCALE GENOMIC DNA]</scope>
    <source>
        <strain evidence="1 2">NL-1719</strain>
    </source>
</reference>
<keyword evidence="2" id="KW-1185">Reference proteome</keyword>
<gene>
    <name evidence="1" type="ORF">BDN72DRAFT_559873</name>
</gene>
<evidence type="ECO:0000313" key="1">
    <source>
        <dbReference type="EMBL" id="TFK75133.1"/>
    </source>
</evidence>
<organism evidence="1 2">
    <name type="scientific">Pluteus cervinus</name>
    <dbReference type="NCBI Taxonomy" id="181527"/>
    <lineage>
        <taxon>Eukaryota</taxon>
        <taxon>Fungi</taxon>
        <taxon>Dikarya</taxon>
        <taxon>Basidiomycota</taxon>
        <taxon>Agaricomycotina</taxon>
        <taxon>Agaricomycetes</taxon>
        <taxon>Agaricomycetidae</taxon>
        <taxon>Agaricales</taxon>
        <taxon>Pluteineae</taxon>
        <taxon>Pluteaceae</taxon>
        <taxon>Pluteus</taxon>
    </lineage>
</organism>
<evidence type="ECO:0000313" key="2">
    <source>
        <dbReference type="Proteomes" id="UP000308600"/>
    </source>
</evidence>
<proteinExistence type="predicted"/>
<name>A0ACD3BAL5_9AGAR</name>
<dbReference type="Proteomes" id="UP000308600">
    <property type="component" value="Unassembled WGS sequence"/>
</dbReference>
<accession>A0ACD3BAL5</accession>
<sequence length="734" mass="83918">MAETLSAILLVTTSARESSLVFRWPPNPKSSPRLARPKPNDVSLPIDLDNPWKASNFPFTGIQDLPLENEAEYIWQRPAPDWDRHAPFSHSVSHSTSGRSSPIKDSQYKENRALVNEYDRLFGYSSEFLASILCPHPMMCHQKFELVVDDLAFIGHPVCADMDGNWRFKQERYKSGHRGRESRTTRSSQHPSPDRGTTPDPFPPSHCSWLQTFHLVFVLDLPDPSSSASGNVSKYFDIVYEQIAFIVTAVLYQEQVLSNFVEKECDLLWSLKDSCIAKLEPISTFMNQALESSSIAASMKGLYEAVKSSSMSYLTINGLPLELRLPPHLDVLLHSTDDEEIEALQTPDEEGYQNWGPDMDFGWKLPSLAPWKSLLLLDDSTNLDSYTSFKSVDDRFIIEGLVRFLDIASVTLSLADMASLLDWDLETQVFPTVRWLVKHQRANVVDFVHSGLKTVFTPSLKIEKPLSVLTEEFNQQFTHSSIMPLPQILSTISTAISKQTDNHFFASVVQSKELIPLYRDVVLWMLKQDLLVTLHLRIRIVATRELKIRVRFARERALAKHRKGRMTGLQQELEAYSVHSPYAQAGSSWLALSPKSAHKHFQRRPSAESIRSRLSEFNLRKDSRAGREDDDDKELNGSDSHDEENTGWDTAEDHLWPSMINDPGRATPLQRRWLTAMSEGKPAHIAKRFNLINQYFDGKKTDDEILYRAEISRKHLREVLHHYEEYLQTFLHPS</sequence>